<evidence type="ECO:0000313" key="1">
    <source>
        <dbReference type="EMBL" id="VAV84264.1"/>
    </source>
</evidence>
<dbReference type="AlphaFoldDB" id="A0A3B0QRC7"/>
<reference evidence="1" key="1">
    <citation type="submission" date="2018-06" db="EMBL/GenBank/DDBJ databases">
        <authorList>
            <person name="Zhirakovskaya E."/>
        </authorList>
    </citation>
    <scope>NUCLEOTIDE SEQUENCE</scope>
</reference>
<name>A0A3B0QRC7_9ZZZZ</name>
<accession>A0A3B0QRC7</accession>
<proteinExistence type="predicted"/>
<sequence length="130" mass="14124">MKTKLLFTLLLALVIQFTYAQMTITQNGDIVTFTFDDNTLGDVWDANGNPINLYSWIDAVDTSDGNFNTIFGGWPGTVMTDNGGNIYELSVNLSTYYPNGTLISEIKYILNGVGGQTADLLGTAAGYTPF</sequence>
<dbReference type="EMBL" id="UOEB01000144">
    <property type="protein sequence ID" value="VAV84264.1"/>
    <property type="molecule type" value="Genomic_DNA"/>
</dbReference>
<protein>
    <submittedName>
        <fullName evidence="1">Uncharacterized protein</fullName>
    </submittedName>
</protein>
<gene>
    <name evidence="1" type="ORF">MNBD_BACTEROID02-107</name>
</gene>
<feature type="non-terminal residue" evidence="1">
    <location>
        <position position="130"/>
    </location>
</feature>
<organism evidence="1">
    <name type="scientific">hydrothermal vent metagenome</name>
    <dbReference type="NCBI Taxonomy" id="652676"/>
    <lineage>
        <taxon>unclassified sequences</taxon>
        <taxon>metagenomes</taxon>
        <taxon>ecological metagenomes</taxon>
    </lineage>
</organism>